<sequence length="71" mass="8240">MRFLPTGWRVVVLEVRRCRRGISSTWESEELSQGRTRAGRKRGFRGDGCWDGYLTGAAWWARGFCRCWAGK</sequence>
<comment type="caution">
    <text evidence="1">The sequence shown here is derived from an EMBL/GenBank/DDBJ whole genome shotgun (WGS) entry which is preliminary data.</text>
</comment>
<dbReference type="EMBL" id="JAFNEN010000280">
    <property type="protein sequence ID" value="KAG8187073.1"/>
    <property type="molecule type" value="Genomic_DNA"/>
</dbReference>
<name>A0AAV6UTX1_9ARAC</name>
<accession>A0AAV6UTX1</accession>
<proteinExistence type="predicted"/>
<keyword evidence="2" id="KW-1185">Reference proteome</keyword>
<dbReference type="Proteomes" id="UP000827092">
    <property type="component" value="Unassembled WGS sequence"/>
</dbReference>
<evidence type="ECO:0000313" key="2">
    <source>
        <dbReference type="Proteomes" id="UP000827092"/>
    </source>
</evidence>
<protein>
    <submittedName>
        <fullName evidence="1">Uncharacterized protein</fullName>
    </submittedName>
</protein>
<evidence type="ECO:0000313" key="1">
    <source>
        <dbReference type="EMBL" id="KAG8187073.1"/>
    </source>
</evidence>
<dbReference type="AlphaFoldDB" id="A0AAV6UTX1"/>
<gene>
    <name evidence="1" type="ORF">JTE90_016171</name>
</gene>
<reference evidence="1 2" key="1">
    <citation type="journal article" date="2022" name="Nat. Ecol. Evol.">
        <title>A masculinizing supergene underlies an exaggerated male reproductive morph in a spider.</title>
        <authorList>
            <person name="Hendrickx F."/>
            <person name="De Corte Z."/>
            <person name="Sonet G."/>
            <person name="Van Belleghem S.M."/>
            <person name="Kostlbacher S."/>
            <person name="Vangestel C."/>
        </authorList>
    </citation>
    <scope>NUCLEOTIDE SEQUENCE [LARGE SCALE GENOMIC DNA]</scope>
    <source>
        <strain evidence="1">W744_W776</strain>
    </source>
</reference>
<organism evidence="1 2">
    <name type="scientific">Oedothorax gibbosus</name>
    <dbReference type="NCBI Taxonomy" id="931172"/>
    <lineage>
        <taxon>Eukaryota</taxon>
        <taxon>Metazoa</taxon>
        <taxon>Ecdysozoa</taxon>
        <taxon>Arthropoda</taxon>
        <taxon>Chelicerata</taxon>
        <taxon>Arachnida</taxon>
        <taxon>Araneae</taxon>
        <taxon>Araneomorphae</taxon>
        <taxon>Entelegynae</taxon>
        <taxon>Araneoidea</taxon>
        <taxon>Linyphiidae</taxon>
        <taxon>Erigoninae</taxon>
        <taxon>Oedothorax</taxon>
    </lineage>
</organism>